<protein>
    <recommendedName>
        <fullName evidence="5">F-box domain-containing protein</fullName>
    </recommendedName>
</protein>
<comment type="caution">
    <text evidence="3">The sequence shown here is derived from an EMBL/GenBank/DDBJ whole genome shotgun (WGS) entry which is preliminary data.</text>
</comment>
<dbReference type="EMBL" id="JBAHYK010000133">
    <property type="protein sequence ID" value="KAL0577862.1"/>
    <property type="molecule type" value="Genomic_DNA"/>
</dbReference>
<sequence>MSWQDPTIVLYWLIENHANGYEKTYENLVKSLRYTGANWKGFFTDEFFPEEAVNAEIIEAHGVNVGQAIKSEAVAYRYTHDNTDLDSTRQRVDLIEKHHGSVSGVLRADEHLAGLHPSRGTELCTVVEMMYSYEYAYSVMGENKFADNVERLAFNALPGALTDDMWAHQFLQQNNQPWAKYMDPKVFPTAGVAWYAYSSAEGRTIANESFKDSNIFGLEPNYPCCTVNHGQGWPKFISHAYLTSPDGSTLYHVLLSPTTVTTTLSRTNIVTVTARTNYPFNSIIEYSTTSDKDFNLAVRIPSWVSGSILFIVDGGSSHSGSPDSAGYVVVKVSEGSHTVSVTLPMAIKTEERFNKAMAVTRGPLAYSLDVEYTQSVIKNYELNSSDLQLDPSFDSSWQVAIDASTLKYNSDANSSNLAGSSSASLFRRHSAPVSISATVCPISWKIITNAADAPPSSPANCIGSESEIELIPYGAAKLRMSELPMFVSSRGNSRDGDRIEAGDFKPSWSLGVCMFGGAARGGFGCKKMDLRSDFDHVLDTNYVPSAAELAQLQLIIRTPERRIQLLEGQIARLQAEREELQCFVSRHRALLSLSRRVPADIWGEIFARCLPQNPLNLYVCSTKEPPLLFTMVCRTWRQITLNTPRLWNSLHIFLPSKSPGLTSEALRLQNQAKMSGLKLWFDRSGSLPLTISVSASYSPSSTEGEGASRRMFLGFLFTYSRRWKTLAIGAGTWIWNSKVFGRLTAEDLPLLENIYTSMNLFSSPISAYPVWNITASMGPPLPTSLAKLLPKIASLRSLHLTRECGLALDLPFDWSRLTVLTLFSLTDPLLPPALILQKLAKTCLSLTTLSFHTDLLPGGFVVSTVTSPNSEDPVLWPNLTELNIILEEVVNNFSGETPFYPMIKDTFDAIHAPELLRLSIQLGPSSRSALGFAASAPFHGLVSRSPRITHMQIYGSRLLQPEVLSGCIQLAPRLQALVLRREPFVGKGGAKAIHHSPSIGWLPRMLSDLDKSNPELKFLDCGQCGMEDINAVREFAAKRPRLKSLQAHFGTLEDRDIQMMTSEGTKELREVKGLSVELSWEKAPSHVDLDRSKYDNPSIGMPTADRWW</sequence>
<dbReference type="Proteomes" id="UP001465976">
    <property type="component" value="Unassembled WGS sequence"/>
</dbReference>
<evidence type="ECO:0000313" key="3">
    <source>
        <dbReference type="EMBL" id="KAL0577862.1"/>
    </source>
</evidence>
<evidence type="ECO:0000259" key="1">
    <source>
        <dbReference type="Pfam" id="PF07944"/>
    </source>
</evidence>
<keyword evidence="4" id="KW-1185">Reference proteome</keyword>
<dbReference type="PANTHER" id="PTHR31151:SF0">
    <property type="entry name" value="PROLINE-TRNA LIGASE (DUF1680)"/>
    <property type="match status" value="1"/>
</dbReference>
<evidence type="ECO:0008006" key="5">
    <source>
        <dbReference type="Google" id="ProtNLM"/>
    </source>
</evidence>
<feature type="domain" description="Non-reducing end beta-L-arabinofuranosidase-like GH127 middle" evidence="2">
    <location>
        <begin position="257"/>
        <end position="345"/>
    </location>
</feature>
<organism evidence="3 4">
    <name type="scientific">Marasmius crinis-equi</name>
    <dbReference type="NCBI Taxonomy" id="585013"/>
    <lineage>
        <taxon>Eukaryota</taxon>
        <taxon>Fungi</taxon>
        <taxon>Dikarya</taxon>
        <taxon>Basidiomycota</taxon>
        <taxon>Agaricomycotina</taxon>
        <taxon>Agaricomycetes</taxon>
        <taxon>Agaricomycetidae</taxon>
        <taxon>Agaricales</taxon>
        <taxon>Marasmiineae</taxon>
        <taxon>Marasmiaceae</taxon>
        <taxon>Marasmius</taxon>
    </lineage>
</organism>
<gene>
    <name evidence="3" type="ORF">V5O48_004134</name>
</gene>
<evidence type="ECO:0000313" key="4">
    <source>
        <dbReference type="Proteomes" id="UP001465976"/>
    </source>
</evidence>
<reference evidence="3 4" key="1">
    <citation type="submission" date="2024-02" db="EMBL/GenBank/DDBJ databases">
        <title>A draft genome for the cacao thread blight pathogen Marasmius crinis-equi.</title>
        <authorList>
            <person name="Cohen S.P."/>
            <person name="Baruah I.K."/>
            <person name="Amoako-Attah I."/>
            <person name="Bukari Y."/>
            <person name="Meinhardt L.W."/>
            <person name="Bailey B.A."/>
        </authorList>
    </citation>
    <scope>NUCLEOTIDE SEQUENCE [LARGE SCALE GENOMIC DNA]</scope>
    <source>
        <strain evidence="3 4">GH-76</strain>
    </source>
</reference>
<dbReference type="InterPro" id="IPR049046">
    <property type="entry name" value="Beta-AFase-like_GH127_middle"/>
</dbReference>
<evidence type="ECO:0000259" key="2">
    <source>
        <dbReference type="Pfam" id="PF20736"/>
    </source>
</evidence>
<feature type="domain" description="Non-reducing end beta-L-arabinofuranosidase-like GH127 catalytic" evidence="1">
    <location>
        <begin position="55"/>
        <end position="162"/>
    </location>
</feature>
<dbReference type="InterPro" id="IPR012878">
    <property type="entry name" value="Beta-AFase-like_GH127_cat"/>
</dbReference>
<accession>A0ABR3FQZ8</accession>
<proteinExistence type="predicted"/>
<dbReference type="Pfam" id="PF20736">
    <property type="entry name" value="Glyco_hydro127M"/>
    <property type="match status" value="1"/>
</dbReference>
<dbReference type="PANTHER" id="PTHR31151">
    <property type="entry name" value="PROLINE-TRNA LIGASE (DUF1680)"/>
    <property type="match status" value="1"/>
</dbReference>
<dbReference type="Pfam" id="PF07944">
    <property type="entry name" value="Beta-AFase-like_GH127_cat"/>
    <property type="match status" value="1"/>
</dbReference>
<name>A0ABR3FQZ8_9AGAR</name>